<organism evidence="1 2">
    <name type="scientific">Actinophytocola glycyrrhizae</name>
    <dbReference type="NCBI Taxonomy" id="2044873"/>
    <lineage>
        <taxon>Bacteria</taxon>
        <taxon>Bacillati</taxon>
        <taxon>Actinomycetota</taxon>
        <taxon>Actinomycetes</taxon>
        <taxon>Pseudonocardiales</taxon>
        <taxon>Pseudonocardiaceae</taxon>
    </lineage>
</organism>
<dbReference type="Proteomes" id="UP001595859">
    <property type="component" value="Unassembled WGS sequence"/>
</dbReference>
<evidence type="ECO:0000313" key="2">
    <source>
        <dbReference type="Proteomes" id="UP001595859"/>
    </source>
</evidence>
<dbReference type="InterPro" id="IPR036390">
    <property type="entry name" value="WH_DNA-bd_sf"/>
</dbReference>
<dbReference type="SUPFAM" id="SSF46785">
    <property type="entry name" value="Winged helix' DNA-binding domain"/>
    <property type="match status" value="1"/>
</dbReference>
<name>A0ABV9SCA3_9PSEU</name>
<evidence type="ECO:0008006" key="3">
    <source>
        <dbReference type="Google" id="ProtNLM"/>
    </source>
</evidence>
<dbReference type="EMBL" id="JBHSIS010000027">
    <property type="protein sequence ID" value="MFC4859305.1"/>
    <property type="molecule type" value="Genomic_DNA"/>
</dbReference>
<sequence>MATAAETLRATLSEREYGALKVLAASPEALSGRKVATALEVSPTTANDALSTLSDAGFVTATRAGRSTLWRLVVSHPSISAWLEEISSDDGGSATGSSPYSTGGGGVRLEHSYAACLIAAFLAGEALQELGQAVSVDTIRLQASDVSTVDDIVLEGRDSHGALFRSSIAVRRNPALTSSDSTSVPLIRDFLVIVTEHWSEVMAGRWRIVLAVSTNANAITQLGELAELASSLPDAQALASRVSEPGRTNAGLRSRLDHITALVGQAAVKLDSASGLSAQELTWRLLFGLSTRSLRLERTDRADRAAAVTALQRMLRDGTPATADALFSRLEDLVGEWAPQAAVLTQSVIRRAVADFPLTHSARFARAWEMIDRLGSRLRESIRPALRSAAQSLELQRCDERARLVELMRSVGTSAGAVVITGDPDVGKSALSLRAAEELRDQGAAVYSLSLRDLRHTMADVESQWGGHAVDDVLAAGPARPVRLVLIDGAESVLEGKGEVFRTMSAAAMRAGFGVVAVTRTDGSRQVRDELTHALDLADSSDAAAEHVVGSLTDDERDALASTFPALARLGSDPRARWLLGRPGLVDVLLRTGAVLDPADLLCEADVFSAVWRGLIRRDEIHTHGTASPHDREQTALSVARRSLGIDTVAPAGTGSAELRSDGVLRVPHNPAFSAGDEFATDLFRDFALCRLFITQGWQPLAVSGAPRWAIRAARLGCQAALLDRSETHGWARLSASFTEIAAAHGERWREVPYEALLTLGDADAAIRQLWDTLTADDSAALMTLLRLAETRYISGTVGDAFALAPLVKVIFCERPVIEGRPSAGHRSVRQVIQDLVLAWLRGMAGTHAQPHPLRREVRDTILDGDPDLYDDFAIEALACLGPDVDDRAEAYLRQVADDRPGHLHAAMESVHVAVSMSSARPALLLDLAEAYYIKKPSERRRWGGHDLDDGIRDFKHGLTYGFGVSRAAWFYGPFFRLLHTIPMDTIGFLNRMLDHAATVRVQKLAKLDGHARDNGTEDLDGVRLDVPGIGDRLYVGDSHVWAWYRGTSVGPYACMSALLALERFIDHLLEQMDFPAPRLVEVLLRDCHNLAMPALLVGVLTRHPNITGALLDPFLASPAIWHLEHARVSSDYGFRVRDADADKLTGSERRTQTFQQIVGTMVINARLAGDDDRLAQLQAVGDTLTSTARAQLANSADSDDNEYLAIIETWAEQFRIDNYRMSRDGNHLRIEFERPERLEHVLAPRTAELDTTNTLYRLQNRYSRHNDNSAQWPVDTLAEDLATARAITQTEQPPTGMPWPENPLVAVAAAAIRAHALSLATVTPADLAWAVDAVMWAASNPRSGEVSYSGSLFSMGADRAAAASAPLLVLAPFDDLALDPSRVQACLHALATSEFDEVRAIFALGCEPVWTAPCDAHNNTGIESGVEVDGGSGGAAVAGIDRCRRHAPVWAAATAGLIDSRLGPLDPQTHQRRPDPLAPPVHESLTALADDELLLNRLRMPLTCMVDARHVPCLDSAITELWVPLWDAHRRSLAHWWRNDYDHHAHTAHEPIAQRMITIALDGDRGPVEAHITSYATDSDALHKLFDGFATVFTYHDELRQSLAEFWPWAMEIALDTVADGAAVRSQHRGFEYMTAALLPTPNPRSWDPDIDSTLNRCRQNWIQPDALDILADRWLQLSRHEPKAVDAVIKFARSAPVRWQMTTALTWIESIIDGHYDLIANHLWLLEEWVIGLRSTGVTMGEAKSRYHRIIDGLAAAGDRASVRLQQLDE</sequence>
<comment type="caution">
    <text evidence="1">The sequence shown here is derived from an EMBL/GenBank/DDBJ whole genome shotgun (WGS) entry which is preliminary data.</text>
</comment>
<dbReference type="RefSeq" id="WP_378062276.1">
    <property type="nucleotide sequence ID" value="NZ_JBHSIS010000027.1"/>
</dbReference>
<evidence type="ECO:0000313" key="1">
    <source>
        <dbReference type="EMBL" id="MFC4859305.1"/>
    </source>
</evidence>
<accession>A0ABV9SCA3</accession>
<dbReference type="Gene3D" id="1.10.10.10">
    <property type="entry name" value="Winged helix-like DNA-binding domain superfamily/Winged helix DNA-binding domain"/>
    <property type="match status" value="1"/>
</dbReference>
<keyword evidence="2" id="KW-1185">Reference proteome</keyword>
<dbReference type="SUPFAM" id="SSF52540">
    <property type="entry name" value="P-loop containing nucleoside triphosphate hydrolases"/>
    <property type="match status" value="1"/>
</dbReference>
<protein>
    <recommendedName>
        <fullName evidence="3">HTH marR-type domain-containing protein</fullName>
    </recommendedName>
</protein>
<reference evidence="2" key="1">
    <citation type="journal article" date="2019" name="Int. J. Syst. Evol. Microbiol.">
        <title>The Global Catalogue of Microorganisms (GCM) 10K type strain sequencing project: providing services to taxonomists for standard genome sequencing and annotation.</title>
        <authorList>
            <consortium name="The Broad Institute Genomics Platform"/>
            <consortium name="The Broad Institute Genome Sequencing Center for Infectious Disease"/>
            <person name="Wu L."/>
            <person name="Ma J."/>
        </authorList>
    </citation>
    <scope>NUCLEOTIDE SEQUENCE [LARGE SCALE GENOMIC DNA]</scope>
    <source>
        <strain evidence="2">ZS-22-S1</strain>
    </source>
</reference>
<dbReference type="InterPro" id="IPR027417">
    <property type="entry name" value="P-loop_NTPase"/>
</dbReference>
<proteinExistence type="predicted"/>
<gene>
    <name evidence="1" type="ORF">ACFPCV_37915</name>
</gene>
<dbReference type="InterPro" id="IPR036388">
    <property type="entry name" value="WH-like_DNA-bd_sf"/>
</dbReference>